<dbReference type="AlphaFoldDB" id="A0A392U3B2"/>
<proteinExistence type="predicted"/>
<keyword evidence="2" id="KW-1185">Reference proteome</keyword>
<sequence length="39" mass="4087">MQIYLQSSRAATSPVATTPMLLPPLPPVATMPTPLPLAL</sequence>
<protein>
    <submittedName>
        <fullName evidence="1">Uncharacterized protein</fullName>
    </submittedName>
</protein>
<feature type="non-terminal residue" evidence="1">
    <location>
        <position position="39"/>
    </location>
</feature>
<evidence type="ECO:0000313" key="2">
    <source>
        <dbReference type="Proteomes" id="UP000265520"/>
    </source>
</evidence>
<reference evidence="1 2" key="1">
    <citation type="journal article" date="2018" name="Front. Plant Sci.">
        <title>Red Clover (Trifolium pratense) and Zigzag Clover (T. medium) - A Picture of Genomic Similarities and Differences.</title>
        <authorList>
            <person name="Dluhosova J."/>
            <person name="Istvanek J."/>
            <person name="Nedelnik J."/>
            <person name="Repkova J."/>
        </authorList>
    </citation>
    <scope>NUCLEOTIDE SEQUENCE [LARGE SCALE GENOMIC DNA]</scope>
    <source>
        <strain evidence="2">cv. 10/8</strain>
        <tissue evidence="1">Leaf</tissue>
    </source>
</reference>
<dbReference type="EMBL" id="LXQA010726668">
    <property type="protein sequence ID" value="MCI67919.1"/>
    <property type="molecule type" value="Genomic_DNA"/>
</dbReference>
<comment type="caution">
    <text evidence="1">The sequence shown here is derived from an EMBL/GenBank/DDBJ whole genome shotgun (WGS) entry which is preliminary data.</text>
</comment>
<accession>A0A392U3B2</accession>
<dbReference type="Proteomes" id="UP000265520">
    <property type="component" value="Unassembled WGS sequence"/>
</dbReference>
<evidence type="ECO:0000313" key="1">
    <source>
        <dbReference type="EMBL" id="MCI67919.1"/>
    </source>
</evidence>
<organism evidence="1 2">
    <name type="scientific">Trifolium medium</name>
    <dbReference type="NCBI Taxonomy" id="97028"/>
    <lineage>
        <taxon>Eukaryota</taxon>
        <taxon>Viridiplantae</taxon>
        <taxon>Streptophyta</taxon>
        <taxon>Embryophyta</taxon>
        <taxon>Tracheophyta</taxon>
        <taxon>Spermatophyta</taxon>
        <taxon>Magnoliopsida</taxon>
        <taxon>eudicotyledons</taxon>
        <taxon>Gunneridae</taxon>
        <taxon>Pentapetalae</taxon>
        <taxon>rosids</taxon>
        <taxon>fabids</taxon>
        <taxon>Fabales</taxon>
        <taxon>Fabaceae</taxon>
        <taxon>Papilionoideae</taxon>
        <taxon>50 kb inversion clade</taxon>
        <taxon>NPAAA clade</taxon>
        <taxon>Hologalegina</taxon>
        <taxon>IRL clade</taxon>
        <taxon>Trifolieae</taxon>
        <taxon>Trifolium</taxon>
    </lineage>
</organism>
<name>A0A392U3B2_9FABA</name>